<keyword evidence="4" id="KW-1185">Reference proteome</keyword>
<dbReference type="RefSeq" id="WP_343792784.1">
    <property type="nucleotide sequence ID" value="NZ_BAAAGA010000004.1"/>
</dbReference>
<proteinExistence type="predicted"/>
<reference evidence="3 4" key="1">
    <citation type="journal article" date="2019" name="Int. J. Syst. Evol. Microbiol.">
        <title>The Global Catalogue of Microorganisms (GCM) 10K type strain sequencing project: providing services to taxonomists for standard genome sequencing and annotation.</title>
        <authorList>
            <consortium name="The Broad Institute Genomics Platform"/>
            <consortium name="The Broad Institute Genome Sequencing Center for Infectious Disease"/>
            <person name="Wu L."/>
            <person name="Ma J."/>
        </authorList>
    </citation>
    <scope>NUCLEOTIDE SEQUENCE [LARGE SCALE GENOMIC DNA]</scope>
    <source>
        <strain evidence="3 4">JCM 12928</strain>
    </source>
</reference>
<feature type="domain" description="GST N-terminal" evidence="1">
    <location>
        <begin position="7"/>
        <end position="86"/>
    </location>
</feature>
<dbReference type="Proteomes" id="UP001501352">
    <property type="component" value="Unassembled WGS sequence"/>
</dbReference>
<evidence type="ECO:0000313" key="4">
    <source>
        <dbReference type="Proteomes" id="UP001501352"/>
    </source>
</evidence>
<dbReference type="PROSITE" id="PS50405">
    <property type="entry name" value="GST_CTER"/>
    <property type="match status" value="1"/>
</dbReference>
<dbReference type="InterPro" id="IPR036282">
    <property type="entry name" value="Glutathione-S-Trfase_C_sf"/>
</dbReference>
<dbReference type="InterPro" id="IPR004045">
    <property type="entry name" value="Glutathione_S-Trfase_N"/>
</dbReference>
<dbReference type="Gene3D" id="3.40.30.10">
    <property type="entry name" value="Glutaredoxin"/>
    <property type="match status" value="1"/>
</dbReference>
<dbReference type="InterPro" id="IPR004046">
    <property type="entry name" value="GST_C"/>
</dbReference>
<evidence type="ECO:0000259" key="1">
    <source>
        <dbReference type="PROSITE" id="PS50404"/>
    </source>
</evidence>
<dbReference type="Pfam" id="PF02798">
    <property type="entry name" value="GST_N"/>
    <property type="match status" value="1"/>
</dbReference>
<dbReference type="CDD" id="cd03207">
    <property type="entry name" value="GST_C_8"/>
    <property type="match status" value="1"/>
</dbReference>
<feature type="domain" description="GST C-terminal" evidence="2">
    <location>
        <begin position="89"/>
        <end position="219"/>
    </location>
</feature>
<protein>
    <submittedName>
        <fullName evidence="3">Glutathione S-transferase family protein</fullName>
    </submittedName>
</protein>
<organism evidence="3 4">
    <name type="scientific">Brevundimonas kwangchunensis</name>
    <dbReference type="NCBI Taxonomy" id="322163"/>
    <lineage>
        <taxon>Bacteria</taxon>
        <taxon>Pseudomonadati</taxon>
        <taxon>Pseudomonadota</taxon>
        <taxon>Alphaproteobacteria</taxon>
        <taxon>Caulobacterales</taxon>
        <taxon>Caulobacteraceae</taxon>
        <taxon>Brevundimonas</taxon>
    </lineage>
</organism>
<dbReference type="InterPro" id="IPR036249">
    <property type="entry name" value="Thioredoxin-like_sf"/>
</dbReference>
<dbReference type="InterPro" id="IPR040079">
    <property type="entry name" value="Glutathione_S-Trfase"/>
</dbReference>
<dbReference type="SUPFAM" id="SSF52833">
    <property type="entry name" value="Thioredoxin-like"/>
    <property type="match status" value="1"/>
</dbReference>
<comment type="caution">
    <text evidence="3">The sequence shown here is derived from an EMBL/GenBank/DDBJ whole genome shotgun (WGS) entry which is preliminary data.</text>
</comment>
<evidence type="ECO:0000259" key="2">
    <source>
        <dbReference type="PROSITE" id="PS50405"/>
    </source>
</evidence>
<dbReference type="PROSITE" id="PS50404">
    <property type="entry name" value="GST_NTER"/>
    <property type="match status" value="1"/>
</dbReference>
<dbReference type="PANTHER" id="PTHR44051:SF8">
    <property type="entry name" value="GLUTATHIONE S-TRANSFERASE GSTA"/>
    <property type="match status" value="1"/>
</dbReference>
<dbReference type="Gene3D" id="1.20.1050.10">
    <property type="match status" value="1"/>
</dbReference>
<name>A0ABN1GWR4_9CAUL</name>
<dbReference type="SFLD" id="SFLDS00019">
    <property type="entry name" value="Glutathione_Transferase_(cytos"/>
    <property type="match status" value="1"/>
</dbReference>
<gene>
    <name evidence="3" type="ORF">GCM10009422_17430</name>
</gene>
<evidence type="ECO:0000313" key="3">
    <source>
        <dbReference type="EMBL" id="GAA0622037.1"/>
    </source>
</evidence>
<dbReference type="PANTHER" id="PTHR44051">
    <property type="entry name" value="GLUTATHIONE S-TRANSFERASE-RELATED"/>
    <property type="match status" value="1"/>
</dbReference>
<accession>A0ABN1GWR4</accession>
<dbReference type="SFLD" id="SFLDG00358">
    <property type="entry name" value="Main_(cytGST)"/>
    <property type="match status" value="1"/>
</dbReference>
<dbReference type="CDD" id="cd03046">
    <property type="entry name" value="GST_N_GTT1_like"/>
    <property type="match status" value="1"/>
</dbReference>
<dbReference type="InterPro" id="IPR010987">
    <property type="entry name" value="Glutathione-S-Trfase_C-like"/>
</dbReference>
<dbReference type="SUPFAM" id="SSF47616">
    <property type="entry name" value="GST C-terminal domain-like"/>
    <property type="match status" value="1"/>
</dbReference>
<dbReference type="EMBL" id="BAAAGA010000004">
    <property type="protein sequence ID" value="GAA0622037.1"/>
    <property type="molecule type" value="Genomic_DNA"/>
</dbReference>
<dbReference type="Pfam" id="PF14497">
    <property type="entry name" value="GST_C_3"/>
    <property type="match status" value="1"/>
</dbReference>
<sequence length="223" mass="24976">MIKVTAFKWVPSFAQGSVRDIRVRWALEEAGLGYDDQLIGFEDQATPAYRALQPFGQVPAYSDGKVEMFESGAIVLWIAQNSDQLMPADDAGRAMVTTWLFAAMNSVEPFVAELAIIDLFNADKAWAKERRPEVEAMLRKRLGDLQTALGERRWFANDRFSAADILMTHVLRDLRHTDIVADFPALAAYVARAEARPAFKRALEDQLKPFREAEAAKPELAAS</sequence>